<reference evidence="5" key="1">
    <citation type="submission" date="2023-03" db="EMBL/GenBank/DDBJ databases">
        <title>Complete genome of Cladonia borealis.</title>
        <authorList>
            <person name="Park H."/>
        </authorList>
    </citation>
    <scope>NUCLEOTIDE SEQUENCE</scope>
    <source>
        <strain evidence="5">ANT050790</strain>
    </source>
</reference>
<feature type="compositionally biased region" description="Polar residues" evidence="2">
    <location>
        <begin position="442"/>
        <end position="459"/>
    </location>
</feature>
<keyword evidence="3" id="KW-0472">Membrane</keyword>
<comment type="caution">
    <text evidence="5">The sequence shown here is derived from an EMBL/GenBank/DDBJ whole genome shotgun (WGS) entry which is preliminary data.</text>
</comment>
<feature type="transmembrane region" description="Helical" evidence="3">
    <location>
        <begin position="30"/>
        <end position="48"/>
    </location>
</feature>
<feature type="compositionally biased region" description="Polar residues" evidence="2">
    <location>
        <begin position="197"/>
        <end position="220"/>
    </location>
</feature>
<accession>A0AA39QUT1</accession>
<dbReference type="SUPFAM" id="SSF57959">
    <property type="entry name" value="Leucine zipper domain"/>
    <property type="match status" value="1"/>
</dbReference>
<gene>
    <name evidence="5" type="ORF">JMJ35_008021</name>
</gene>
<evidence type="ECO:0000259" key="4">
    <source>
        <dbReference type="PROSITE" id="PS00036"/>
    </source>
</evidence>
<evidence type="ECO:0000313" key="6">
    <source>
        <dbReference type="Proteomes" id="UP001166286"/>
    </source>
</evidence>
<feature type="region of interest" description="Disordered" evidence="2">
    <location>
        <begin position="420"/>
        <end position="478"/>
    </location>
</feature>
<evidence type="ECO:0000256" key="2">
    <source>
        <dbReference type="SAM" id="MobiDB-lite"/>
    </source>
</evidence>
<feature type="region of interest" description="Disordered" evidence="2">
    <location>
        <begin position="168"/>
        <end position="251"/>
    </location>
</feature>
<feature type="region of interest" description="Disordered" evidence="2">
    <location>
        <begin position="125"/>
        <end position="156"/>
    </location>
</feature>
<keyword evidence="3" id="KW-1133">Transmembrane helix</keyword>
<dbReference type="EMBL" id="JAFEKC020000018">
    <property type="protein sequence ID" value="KAK0509627.1"/>
    <property type="molecule type" value="Genomic_DNA"/>
</dbReference>
<feature type="coiled-coil region" evidence="1">
    <location>
        <begin position="502"/>
        <end position="529"/>
    </location>
</feature>
<keyword evidence="6" id="KW-1185">Reference proteome</keyword>
<sequence>MPGRDLGQRKNNSILQARFRPHLPNQRRNLAYNALPPHICLIFFFFFFTTPFTAIQPHTYLHDIHLIWLPFNIDPQLSTPNPTLNYTFTSDLPTQEYLNQTSASSTRPGSRLTATIPPHDLQSFTTDHPQTWLTSPQSPRLPTPASNTIPFSDQDSNEDFVLFPTTVDTRPQARSNSELAQATSHTAPSFHRVPAHNGQQFRRNSTQQYPSSVSPIQNPRVSGIIHGTGSSSSSPSTQYNSPTGQKQQHRLYANSAPSSTTILHQQSPRTRPPVPLFSNSTGNLTQDNNYPMAHSHLEDISSSDTMFDFSDFTNAAPDAHSDGHFDSSLDFGTQFESINHPAPAQASNVQTVSPKDLMVDTISAPPSGAFTDLTTPGTSTFESPYMANSNETSPMFAEEAFGDDPDHWPSLFDPVDEPMPNASLSHFTQSPTNTHVAPMMSRNASSPGQTSARSSTQGRHSFASGVAPRRRDKPLPAITIEDPNDTVAVKRARNTLAARKSREKRQERTEALLNQVNMLEEEVEKWKNIALSMGHVE</sequence>
<dbReference type="Proteomes" id="UP001166286">
    <property type="component" value="Unassembled WGS sequence"/>
</dbReference>
<dbReference type="GO" id="GO:0003700">
    <property type="term" value="F:DNA-binding transcription factor activity"/>
    <property type="evidence" value="ECO:0007669"/>
    <property type="project" value="InterPro"/>
</dbReference>
<keyword evidence="3" id="KW-0812">Transmembrane</keyword>
<feature type="domain" description="BZIP" evidence="4">
    <location>
        <begin position="490"/>
        <end position="504"/>
    </location>
</feature>
<dbReference type="InterPro" id="IPR046347">
    <property type="entry name" value="bZIP_sf"/>
</dbReference>
<evidence type="ECO:0000313" key="5">
    <source>
        <dbReference type="EMBL" id="KAK0509627.1"/>
    </source>
</evidence>
<feature type="compositionally biased region" description="Polar residues" evidence="2">
    <location>
        <begin position="422"/>
        <end position="435"/>
    </location>
</feature>
<keyword evidence="1" id="KW-0175">Coiled coil</keyword>
<evidence type="ECO:0000256" key="1">
    <source>
        <dbReference type="SAM" id="Coils"/>
    </source>
</evidence>
<dbReference type="CDD" id="cd12193">
    <property type="entry name" value="bZIP_GCN4"/>
    <property type="match status" value="1"/>
</dbReference>
<dbReference type="Pfam" id="PF07716">
    <property type="entry name" value="bZIP_2"/>
    <property type="match status" value="1"/>
</dbReference>
<protein>
    <recommendedName>
        <fullName evidence="4">BZIP domain-containing protein</fullName>
    </recommendedName>
</protein>
<organism evidence="5 6">
    <name type="scientific">Cladonia borealis</name>
    <dbReference type="NCBI Taxonomy" id="184061"/>
    <lineage>
        <taxon>Eukaryota</taxon>
        <taxon>Fungi</taxon>
        <taxon>Dikarya</taxon>
        <taxon>Ascomycota</taxon>
        <taxon>Pezizomycotina</taxon>
        <taxon>Lecanoromycetes</taxon>
        <taxon>OSLEUM clade</taxon>
        <taxon>Lecanoromycetidae</taxon>
        <taxon>Lecanorales</taxon>
        <taxon>Lecanorineae</taxon>
        <taxon>Cladoniaceae</taxon>
        <taxon>Cladonia</taxon>
    </lineage>
</organism>
<feature type="compositionally biased region" description="Polar residues" evidence="2">
    <location>
        <begin position="168"/>
        <end position="187"/>
    </location>
</feature>
<feature type="compositionally biased region" description="Polar residues" evidence="2">
    <location>
        <begin position="125"/>
        <end position="154"/>
    </location>
</feature>
<dbReference type="AlphaFoldDB" id="A0AA39QUT1"/>
<name>A0AA39QUT1_9LECA</name>
<proteinExistence type="predicted"/>
<dbReference type="PROSITE" id="PS00036">
    <property type="entry name" value="BZIP_BASIC"/>
    <property type="match status" value="1"/>
</dbReference>
<feature type="compositionally biased region" description="Low complexity" evidence="2">
    <location>
        <begin position="222"/>
        <end position="237"/>
    </location>
</feature>
<evidence type="ECO:0000256" key="3">
    <source>
        <dbReference type="SAM" id="Phobius"/>
    </source>
</evidence>
<dbReference type="InterPro" id="IPR004827">
    <property type="entry name" value="bZIP"/>
</dbReference>
<dbReference type="Gene3D" id="3.30.160.60">
    <property type="entry name" value="Classic Zinc Finger"/>
    <property type="match status" value="1"/>
</dbReference>